<dbReference type="AlphaFoldDB" id="A0A194AGY2"/>
<comment type="catalytic activity">
    <reaction evidence="5">
        <text>a quinone + NADH + 5 H(+)(in) = a quinol + NAD(+) + 4 H(+)(out)</text>
        <dbReference type="Rhea" id="RHEA:57888"/>
        <dbReference type="ChEBI" id="CHEBI:15378"/>
        <dbReference type="ChEBI" id="CHEBI:24646"/>
        <dbReference type="ChEBI" id="CHEBI:57540"/>
        <dbReference type="ChEBI" id="CHEBI:57945"/>
        <dbReference type="ChEBI" id="CHEBI:132124"/>
    </reaction>
</comment>
<comment type="subunit">
    <text evidence="5">NDH-1 is composed of 14 different subunits. Subunits NuoA, H, J, K, L, M, N constitute the membrane sector of the complex.</text>
</comment>
<sequence length="475" mass="51128">MTNSPMISFIVTLGPELFLLLFIAALFLVSICRRETEKTEWIAWTSLVGVLIAFAGLGSQGMFFADAYRVDGLSQFFKLAIAVGFCITVFNGKKLPGVEPFKRTDYYLMLALSTWGLMLLASAVELMTMFIALEISSYSLYSLISLRKGDKPAAEAAIKYILFGAAATAISLFGLSFILACAHTSYLGELTGKISMDCPIAMIGTTMFLISFFYKLALFPFHFWCPDVYTGATNETAAFVATLPKLGAVVALIRITNLVLPGVAMTDVLAILAALSMTYGNLAALAQKDVKRILGYSGVAHAGYVLMGLVAGTASGLAAAAFYGLAYVFMNLTCFWVIARISPTGENLELEDLSGMYKYAPAYALALAVGAFALVGMPPTMGFTGKLFLFTSLWGHGYDWLVILGAINTAFSIFYYLNLVRYAYTREAQSPRTIDLSPGARLTALGLAGIVLVLGCIPSSVYQTALAATRSIWGV</sequence>
<evidence type="ECO:0000259" key="7">
    <source>
        <dbReference type="Pfam" id="PF00361"/>
    </source>
</evidence>
<dbReference type="STRING" id="1592317.DPF_1180"/>
<keyword evidence="2 5" id="KW-0812">Transmembrane</keyword>
<organism evidence="8 9">
    <name type="scientific">Desulfoplanes formicivorans</name>
    <dbReference type="NCBI Taxonomy" id="1592317"/>
    <lineage>
        <taxon>Bacteria</taxon>
        <taxon>Pseudomonadati</taxon>
        <taxon>Thermodesulfobacteriota</taxon>
        <taxon>Desulfovibrionia</taxon>
        <taxon>Desulfovibrionales</taxon>
        <taxon>Desulfoplanaceae</taxon>
        <taxon>Desulfoplanes</taxon>
    </lineage>
</organism>
<dbReference type="GO" id="GO:0012505">
    <property type="term" value="C:endomembrane system"/>
    <property type="evidence" value="ECO:0007669"/>
    <property type="project" value="UniProtKB-SubCell"/>
</dbReference>
<dbReference type="GO" id="GO:0050136">
    <property type="term" value="F:NADH dehydrogenase (quinone) (non-electrogenic) activity"/>
    <property type="evidence" value="ECO:0007669"/>
    <property type="project" value="UniProtKB-UniRule"/>
</dbReference>
<gene>
    <name evidence="5" type="primary">nuoN</name>
    <name evidence="8" type="ORF">DPF_1180</name>
</gene>
<feature type="transmembrane region" description="Helical" evidence="5">
    <location>
        <begin position="360"/>
        <end position="380"/>
    </location>
</feature>
<protein>
    <recommendedName>
        <fullName evidence="5">NADH-quinone oxidoreductase subunit N</fullName>
        <ecNumber evidence="5">7.1.1.-</ecNumber>
    </recommendedName>
    <alternativeName>
        <fullName evidence="5">NADH dehydrogenase I subunit N</fullName>
    </alternativeName>
    <alternativeName>
        <fullName evidence="5">NDH-1 subunit N</fullName>
    </alternativeName>
</protein>
<keyword evidence="5" id="KW-1003">Cell membrane</keyword>
<feature type="transmembrane region" description="Helical" evidence="5">
    <location>
        <begin position="400"/>
        <end position="419"/>
    </location>
</feature>
<dbReference type="HAMAP" id="MF_00445">
    <property type="entry name" value="NDH1_NuoN_1"/>
    <property type="match status" value="1"/>
</dbReference>
<reference evidence="9" key="1">
    <citation type="submission" date="2016-06" db="EMBL/GenBank/DDBJ databases">
        <title>Draft genome sequence of Desulfoplanes formicivorans strain Pf12B.</title>
        <authorList>
            <person name="Watanabe M."/>
            <person name="Kojima H."/>
            <person name="Fukui M."/>
        </authorList>
    </citation>
    <scope>NUCLEOTIDE SEQUENCE [LARGE SCALE GENOMIC DNA]</scope>
    <source>
        <strain evidence="9">Pf12B</strain>
    </source>
</reference>
<dbReference type="EMBL" id="BDFE01000015">
    <property type="protein sequence ID" value="GAU08470.1"/>
    <property type="molecule type" value="Genomic_DNA"/>
</dbReference>
<feature type="transmembrane region" description="Helical" evidence="5">
    <location>
        <begin position="75"/>
        <end position="92"/>
    </location>
</feature>
<dbReference type="InterPro" id="IPR010096">
    <property type="entry name" value="NADH-Q_OxRdtase_suN/2"/>
</dbReference>
<keyword evidence="9" id="KW-1185">Reference proteome</keyword>
<dbReference type="GO" id="GO:0042773">
    <property type="term" value="P:ATP synthesis coupled electron transport"/>
    <property type="evidence" value="ECO:0007669"/>
    <property type="project" value="InterPro"/>
</dbReference>
<evidence type="ECO:0000313" key="8">
    <source>
        <dbReference type="EMBL" id="GAU08470.1"/>
    </source>
</evidence>
<evidence type="ECO:0000256" key="4">
    <source>
        <dbReference type="ARBA" id="ARBA00023136"/>
    </source>
</evidence>
<dbReference type="GO" id="GO:0005886">
    <property type="term" value="C:plasma membrane"/>
    <property type="evidence" value="ECO:0007669"/>
    <property type="project" value="UniProtKB-SubCell"/>
</dbReference>
<keyword evidence="5" id="KW-0874">Quinone</keyword>
<keyword evidence="3 5" id="KW-1133">Transmembrane helix</keyword>
<feature type="domain" description="NADH:quinone oxidoreductase/Mrp antiporter transmembrane" evidence="7">
    <location>
        <begin position="123"/>
        <end position="412"/>
    </location>
</feature>
<keyword evidence="5" id="KW-0830">Ubiquinone</keyword>
<comment type="subcellular location">
    <subcellularLocation>
        <location evidence="5">Cell membrane</location>
        <topology evidence="5">Multi-pass membrane protein</topology>
    </subcellularLocation>
    <subcellularLocation>
        <location evidence="1">Endomembrane system</location>
        <topology evidence="1">Multi-pass membrane protein</topology>
    </subcellularLocation>
    <subcellularLocation>
        <location evidence="6">Membrane</location>
        <topology evidence="6">Multi-pass membrane protein</topology>
    </subcellularLocation>
</comment>
<comment type="caution">
    <text evidence="8">The sequence shown here is derived from an EMBL/GenBank/DDBJ whole genome shotgun (WGS) entry which is preliminary data.</text>
</comment>
<feature type="transmembrane region" description="Helical" evidence="5">
    <location>
        <begin position="158"/>
        <end position="180"/>
    </location>
</feature>
<dbReference type="Pfam" id="PF00361">
    <property type="entry name" value="Proton_antipo_M"/>
    <property type="match status" value="1"/>
</dbReference>
<dbReference type="GO" id="GO:0008137">
    <property type="term" value="F:NADH dehydrogenase (ubiquinone) activity"/>
    <property type="evidence" value="ECO:0007669"/>
    <property type="project" value="InterPro"/>
</dbReference>
<dbReference type="RefSeq" id="WP_231702141.1">
    <property type="nucleotide sequence ID" value="NZ_BDFE01000015.1"/>
</dbReference>
<comment type="function">
    <text evidence="5">NDH-1 shuttles electrons from NADH, via FMN and iron-sulfur (Fe-S) centers, to quinones in the respiratory chain. The immediate electron acceptor for the enzyme in this species is believed to be ubiquinone. Couples the redox reaction to proton translocation (for every two electrons transferred, four hydrogen ions are translocated across the cytoplasmic membrane), and thus conserves the redox energy in a proton gradient.</text>
</comment>
<feature type="transmembrane region" description="Helical" evidence="5">
    <location>
        <begin position="293"/>
        <end position="314"/>
    </location>
</feature>
<comment type="caution">
    <text evidence="5">Lacks conserved residue(s) required for the propagation of feature annotation.</text>
</comment>
<keyword evidence="4 5" id="KW-0472">Membrane</keyword>
<feature type="transmembrane region" description="Helical" evidence="5">
    <location>
        <begin position="41"/>
        <end position="63"/>
    </location>
</feature>
<feature type="transmembrane region" description="Helical" evidence="5">
    <location>
        <begin position="6"/>
        <end position="29"/>
    </location>
</feature>
<proteinExistence type="inferred from homology"/>
<keyword evidence="5" id="KW-0813">Transport</keyword>
<evidence type="ECO:0000256" key="6">
    <source>
        <dbReference type="RuleBase" id="RU000320"/>
    </source>
</evidence>
<dbReference type="PANTHER" id="PTHR22773">
    <property type="entry name" value="NADH DEHYDROGENASE"/>
    <property type="match status" value="1"/>
</dbReference>
<feature type="transmembrane region" description="Helical" evidence="5">
    <location>
        <begin position="440"/>
        <end position="461"/>
    </location>
</feature>
<dbReference type="EC" id="7.1.1.-" evidence="5"/>
<keyword evidence="5" id="KW-1278">Translocase</keyword>
<evidence type="ECO:0000256" key="2">
    <source>
        <dbReference type="ARBA" id="ARBA00022692"/>
    </source>
</evidence>
<feature type="transmembrane region" description="Helical" evidence="5">
    <location>
        <begin position="200"/>
        <end position="225"/>
    </location>
</feature>
<dbReference type="GO" id="GO:0048038">
    <property type="term" value="F:quinone binding"/>
    <property type="evidence" value="ECO:0007669"/>
    <property type="project" value="UniProtKB-KW"/>
</dbReference>
<evidence type="ECO:0000256" key="1">
    <source>
        <dbReference type="ARBA" id="ARBA00004127"/>
    </source>
</evidence>
<comment type="similarity">
    <text evidence="5">Belongs to the complex I subunit 2 family.</text>
</comment>
<evidence type="ECO:0000313" key="9">
    <source>
        <dbReference type="Proteomes" id="UP000095200"/>
    </source>
</evidence>
<feature type="transmembrane region" description="Helical" evidence="5">
    <location>
        <begin position="320"/>
        <end position="339"/>
    </location>
</feature>
<evidence type="ECO:0000256" key="5">
    <source>
        <dbReference type="HAMAP-Rule" id="MF_00445"/>
    </source>
</evidence>
<dbReference type="Proteomes" id="UP000095200">
    <property type="component" value="Unassembled WGS sequence"/>
</dbReference>
<accession>A0A194AGY2</accession>
<keyword evidence="5" id="KW-0520">NAD</keyword>
<evidence type="ECO:0000256" key="3">
    <source>
        <dbReference type="ARBA" id="ARBA00022989"/>
    </source>
</evidence>
<dbReference type="InterPro" id="IPR001750">
    <property type="entry name" value="ND/Mrp_TM"/>
</dbReference>
<name>A0A194AGY2_9BACT</name>